<evidence type="ECO:0000256" key="5">
    <source>
        <dbReference type="ARBA" id="ARBA00022977"/>
    </source>
</evidence>
<dbReference type="PATRIC" id="fig|400092.3.peg.3412"/>
<dbReference type="PANTHER" id="PTHR20857">
    <property type="entry name" value="THIAMINE-PHOSPHATE PYROPHOSPHORYLASE"/>
    <property type="match status" value="1"/>
</dbReference>
<feature type="binding site" evidence="9">
    <location>
        <position position="85"/>
    </location>
    <ligand>
        <name>Mg(2+)</name>
        <dbReference type="ChEBI" id="CHEBI:18420"/>
    </ligand>
</feature>
<dbReference type="HOGENOM" id="CLU_018272_3_2_10"/>
<dbReference type="InterPro" id="IPR036206">
    <property type="entry name" value="ThiamineP_synth_sf"/>
</dbReference>
<comment type="catalytic activity">
    <reaction evidence="7 9 10">
        <text>2-(2-carboxy-4-methylthiazol-5-yl)ethyl phosphate + 4-amino-2-methyl-5-(diphosphooxymethyl)pyrimidine + 2 H(+) = thiamine phosphate + CO2 + diphosphate</text>
        <dbReference type="Rhea" id="RHEA:47848"/>
        <dbReference type="ChEBI" id="CHEBI:15378"/>
        <dbReference type="ChEBI" id="CHEBI:16526"/>
        <dbReference type="ChEBI" id="CHEBI:33019"/>
        <dbReference type="ChEBI" id="CHEBI:37575"/>
        <dbReference type="ChEBI" id="CHEBI:57841"/>
        <dbReference type="ChEBI" id="CHEBI:62890"/>
        <dbReference type="EC" id="2.5.1.3"/>
    </reaction>
</comment>
<comment type="cofactor">
    <cofactor evidence="9">
        <name>Mg(2+)</name>
        <dbReference type="ChEBI" id="CHEBI:18420"/>
    </cofactor>
    <text evidence="9">Binds 1 Mg(2+) ion per subunit.</text>
</comment>
<accession>A0A0E3ZHW6</accession>
<dbReference type="HAMAP" id="MF_00097">
    <property type="entry name" value="TMP_synthase"/>
    <property type="match status" value="1"/>
</dbReference>
<dbReference type="PANTHER" id="PTHR20857:SF15">
    <property type="entry name" value="THIAMINE-PHOSPHATE SYNTHASE"/>
    <property type="match status" value="1"/>
</dbReference>
<dbReference type="InterPro" id="IPR022998">
    <property type="entry name" value="ThiamineP_synth_TenI"/>
</dbReference>
<evidence type="ECO:0000256" key="3">
    <source>
        <dbReference type="ARBA" id="ARBA00022723"/>
    </source>
</evidence>
<evidence type="ECO:0000256" key="7">
    <source>
        <dbReference type="ARBA" id="ARBA00047851"/>
    </source>
</evidence>
<dbReference type="GO" id="GO:0005737">
    <property type="term" value="C:cytoplasm"/>
    <property type="evidence" value="ECO:0007669"/>
    <property type="project" value="TreeGrafter"/>
</dbReference>
<comment type="pathway">
    <text evidence="1 9 11">Cofactor biosynthesis; thiamine diphosphate biosynthesis; thiamine phosphate from 4-amino-2-methyl-5-diphosphomethylpyrimidine and 4-methyl-5-(2-phosphoethyl)-thiazole: step 1/1.</text>
</comment>
<feature type="binding site" evidence="9">
    <location>
        <position position="104"/>
    </location>
    <ligand>
        <name>4-amino-2-methyl-5-(diphosphooxymethyl)pyrimidine</name>
        <dbReference type="ChEBI" id="CHEBI:57841"/>
    </ligand>
</feature>
<evidence type="ECO:0000313" key="13">
    <source>
        <dbReference type="EMBL" id="AKD04255.1"/>
    </source>
</evidence>
<dbReference type="CDD" id="cd00564">
    <property type="entry name" value="TMP_TenI"/>
    <property type="match status" value="1"/>
</dbReference>
<dbReference type="UniPathway" id="UPA00060">
    <property type="reaction ID" value="UER00141"/>
</dbReference>
<reference evidence="13 14" key="1">
    <citation type="journal article" date="2015" name="Sci. Rep.">
        <title>Unraveling adaptation of Pontibacter korlensis to radiation and infertility in desert through complete genome and comparative transcriptomic analysis.</title>
        <authorList>
            <person name="Dai J."/>
            <person name="Dai W."/>
            <person name="Qiu C."/>
            <person name="Yang Z."/>
            <person name="Zhang Y."/>
            <person name="Zhou M."/>
            <person name="Zhang L."/>
            <person name="Fang C."/>
            <person name="Gao Q."/>
            <person name="Yang Q."/>
            <person name="Li X."/>
            <person name="Wang Z."/>
            <person name="Wang Z."/>
            <person name="Jia Z."/>
            <person name="Chen X."/>
        </authorList>
    </citation>
    <scope>NUCLEOTIDE SEQUENCE [LARGE SCALE GENOMIC DNA]</scope>
    <source>
        <strain evidence="13 14">X14-1T</strain>
    </source>
</reference>
<dbReference type="RefSeq" id="WP_046311960.1">
    <property type="nucleotide sequence ID" value="NZ_CBCSCY010000015.1"/>
</dbReference>
<feature type="binding site" evidence="9">
    <location>
        <begin position="33"/>
        <end position="37"/>
    </location>
    <ligand>
        <name>4-amino-2-methyl-5-(diphosphooxymethyl)pyrimidine</name>
        <dbReference type="ChEBI" id="CHEBI:57841"/>
    </ligand>
</feature>
<evidence type="ECO:0000256" key="4">
    <source>
        <dbReference type="ARBA" id="ARBA00022842"/>
    </source>
</evidence>
<dbReference type="GO" id="GO:0004789">
    <property type="term" value="F:thiamine-phosphate diphosphorylase activity"/>
    <property type="evidence" value="ECO:0007669"/>
    <property type="project" value="UniProtKB-UniRule"/>
</dbReference>
<dbReference type="InterPro" id="IPR013785">
    <property type="entry name" value="Aldolase_TIM"/>
</dbReference>
<keyword evidence="14" id="KW-1185">Reference proteome</keyword>
<dbReference type="STRING" id="400092.PKOR_15615"/>
<organism evidence="13 14">
    <name type="scientific">Pontibacter korlensis</name>
    <dbReference type="NCBI Taxonomy" id="400092"/>
    <lineage>
        <taxon>Bacteria</taxon>
        <taxon>Pseudomonadati</taxon>
        <taxon>Bacteroidota</taxon>
        <taxon>Cytophagia</taxon>
        <taxon>Cytophagales</taxon>
        <taxon>Hymenobacteraceae</taxon>
        <taxon>Pontibacter</taxon>
    </lineage>
</organism>
<feature type="binding site" evidence="9">
    <location>
        <position position="65"/>
    </location>
    <ligand>
        <name>4-amino-2-methyl-5-(diphosphooxymethyl)pyrimidine</name>
        <dbReference type="ChEBI" id="CHEBI:57841"/>
    </ligand>
</feature>
<evidence type="ECO:0000256" key="2">
    <source>
        <dbReference type="ARBA" id="ARBA00022679"/>
    </source>
</evidence>
<evidence type="ECO:0000256" key="10">
    <source>
        <dbReference type="RuleBase" id="RU003826"/>
    </source>
</evidence>
<evidence type="ECO:0000256" key="6">
    <source>
        <dbReference type="ARBA" id="ARBA00047334"/>
    </source>
</evidence>
<keyword evidence="3 9" id="KW-0479">Metal-binding</keyword>
<evidence type="ECO:0000256" key="9">
    <source>
        <dbReference type="HAMAP-Rule" id="MF_00097"/>
    </source>
</evidence>
<dbReference type="AlphaFoldDB" id="A0A0E3ZHW6"/>
<dbReference type="Pfam" id="PF02581">
    <property type="entry name" value="TMP-TENI"/>
    <property type="match status" value="1"/>
</dbReference>
<evidence type="ECO:0000313" key="14">
    <source>
        <dbReference type="Proteomes" id="UP000033109"/>
    </source>
</evidence>
<keyword evidence="2 9" id="KW-0808">Transferase</keyword>
<name>A0A0E3ZHW6_9BACT</name>
<keyword evidence="5 9" id="KW-0784">Thiamine biosynthesis</keyword>
<protein>
    <recommendedName>
        <fullName evidence="9">Thiamine-phosphate synthase</fullName>
        <shortName evidence="9">TP synthase</shortName>
        <shortName evidence="9">TPS</shortName>
        <ecNumber evidence="9">2.5.1.3</ecNumber>
    </recommendedName>
    <alternativeName>
        <fullName evidence="9">Thiamine-phosphate pyrophosphorylase</fullName>
        <shortName evidence="9">TMP pyrophosphorylase</shortName>
        <shortName evidence="9">TMP-PPase</shortName>
    </alternativeName>
</protein>
<gene>
    <name evidence="9" type="primary">thiE</name>
    <name evidence="13" type="ORF">PKOR_15615</name>
</gene>
<dbReference type="OrthoDB" id="9812206at2"/>
<evidence type="ECO:0000256" key="11">
    <source>
        <dbReference type="RuleBase" id="RU004253"/>
    </source>
</evidence>
<evidence type="ECO:0000259" key="12">
    <source>
        <dbReference type="Pfam" id="PF02581"/>
    </source>
</evidence>
<feature type="binding site" evidence="9">
    <location>
        <position position="133"/>
    </location>
    <ligand>
        <name>4-amino-2-methyl-5-(diphosphooxymethyl)pyrimidine</name>
        <dbReference type="ChEBI" id="CHEBI:57841"/>
    </ligand>
</feature>
<comment type="catalytic activity">
    <reaction evidence="8 9 10">
        <text>2-[(2R,5Z)-2-carboxy-4-methylthiazol-5(2H)-ylidene]ethyl phosphate + 4-amino-2-methyl-5-(diphosphooxymethyl)pyrimidine + 2 H(+) = thiamine phosphate + CO2 + diphosphate</text>
        <dbReference type="Rhea" id="RHEA:47844"/>
        <dbReference type="ChEBI" id="CHEBI:15378"/>
        <dbReference type="ChEBI" id="CHEBI:16526"/>
        <dbReference type="ChEBI" id="CHEBI:33019"/>
        <dbReference type="ChEBI" id="CHEBI:37575"/>
        <dbReference type="ChEBI" id="CHEBI:57841"/>
        <dbReference type="ChEBI" id="CHEBI:62899"/>
        <dbReference type="EC" id="2.5.1.3"/>
    </reaction>
</comment>
<dbReference type="KEGG" id="pko:PKOR_15615"/>
<dbReference type="Gene3D" id="3.20.20.70">
    <property type="entry name" value="Aldolase class I"/>
    <property type="match status" value="1"/>
</dbReference>
<feature type="binding site" evidence="9">
    <location>
        <position position="166"/>
    </location>
    <ligand>
        <name>2-[(2R,5Z)-2-carboxy-4-methylthiazol-5(2H)-ylidene]ethyl phosphate</name>
        <dbReference type="ChEBI" id="CHEBI:62899"/>
    </ligand>
</feature>
<dbReference type="Proteomes" id="UP000033109">
    <property type="component" value="Chromosome"/>
</dbReference>
<dbReference type="InterPro" id="IPR034291">
    <property type="entry name" value="TMP_synthase"/>
</dbReference>
<keyword evidence="4 9" id="KW-0460">Magnesium</keyword>
<dbReference type="EMBL" id="CP009621">
    <property type="protein sequence ID" value="AKD04255.1"/>
    <property type="molecule type" value="Genomic_DNA"/>
</dbReference>
<feature type="binding site" evidence="9">
    <location>
        <begin position="130"/>
        <end position="132"/>
    </location>
    <ligand>
        <name>2-[(2R,5Z)-2-carboxy-4-methylthiazol-5(2H)-ylidene]ethyl phosphate</name>
        <dbReference type="ChEBI" id="CHEBI:62899"/>
    </ligand>
</feature>
<dbReference type="NCBIfam" id="TIGR00693">
    <property type="entry name" value="thiE"/>
    <property type="match status" value="1"/>
</dbReference>
<sequence>MIAKLQYISQQTEALTHVAAIHKALDAGCDWVQLRVKNSPETVVARHAEEAKKLCSAYRAKLIINDYPHIAKAVEADGLHLGLQDMPIREARSIVGEKMIIGGTANTLEHIKLRVAEGAGYVGLGPFRFTTTKEKLSPVLGLKGYVNILSKLAEEGVTIPIIAIGGLVADDVAALLHAGVHGIAMSGAITHAADPADVIRSVQQFIASSTLAV</sequence>
<feature type="binding site" evidence="9">
    <location>
        <position position="66"/>
    </location>
    <ligand>
        <name>Mg(2+)</name>
        <dbReference type="ChEBI" id="CHEBI:18420"/>
    </ligand>
</feature>
<comment type="catalytic activity">
    <reaction evidence="6 9 10">
        <text>4-methyl-5-(2-phosphooxyethyl)-thiazole + 4-amino-2-methyl-5-(diphosphooxymethyl)pyrimidine + H(+) = thiamine phosphate + diphosphate</text>
        <dbReference type="Rhea" id="RHEA:22328"/>
        <dbReference type="ChEBI" id="CHEBI:15378"/>
        <dbReference type="ChEBI" id="CHEBI:33019"/>
        <dbReference type="ChEBI" id="CHEBI:37575"/>
        <dbReference type="ChEBI" id="CHEBI:57841"/>
        <dbReference type="ChEBI" id="CHEBI:58296"/>
        <dbReference type="EC" id="2.5.1.3"/>
    </reaction>
</comment>
<comment type="caution">
    <text evidence="9">Lacks conserved residue(s) required for the propagation of feature annotation.</text>
</comment>
<evidence type="ECO:0000256" key="1">
    <source>
        <dbReference type="ARBA" id="ARBA00005165"/>
    </source>
</evidence>
<dbReference type="GO" id="GO:0000287">
    <property type="term" value="F:magnesium ion binding"/>
    <property type="evidence" value="ECO:0007669"/>
    <property type="project" value="UniProtKB-UniRule"/>
</dbReference>
<feature type="domain" description="Thiamine phosphate synthase/TenI" evidence="12">
    <location>
        <begin position="14"/>
        <end position="189"/>
    </location>
</feature>
<dbReference type="SUPFAM" id="SSF51391">
    <property type="entry name" value="Thiamin phosphate synthase"/>
    <property type="match status" value="1"/>
</dbReference>
<proteinExistence type="inferred from homology"/>
<dbReference type="NCBIfam" id="NF000736">
    <property type="entry name" value="PRK00043.2-3"/>
    <property type="match status" value="1"/>
</dbReference>
<dbReference type="GO" id="GO:0009229">
    <property type="term" value="P:thiamine diphosphate biosynthetic process"/>
    <property type="evidence" value="ECO:0007669"/>
    <property type="project" value="UniProtKB-UniRule"/>
</dbReference>
<dbReference type="GO" id="GO:0009228">
    <property type="term" value="P:thiamine biosynthetic process"/>
    <property type="evidence" value="ECO:0007669"/>
    <property type="project" value="UniProtKB-KW"/>
</dbReference>
<dbReference type="EC" id="2.5.1.3" evidence="9"/>
<comment type="function">
    <text evidence="9">Condenses 4-methyl-5-(beta-hydroxyethyl)thiazole monophosphate (THZ-P) and 2-methyl-4-amino-5-hydroxymethyl pyrimidine pyrophosphate (HMP-PP) to form thiamine monophosphate (TMP).</text>
</comment>
<comment type="similarity">
    <text evidence="9 10">Belongs to the thiamine-phosphate synthase family.</text>
</comment>
<evidence type="ECO:0000256" key="8">
    <source>
        <dbReference type="ARBA" id="ARBA00047883"/>
    </source>
</evidence>